<organism evidence="1 2">
    <name type="scientific">Paenibacillus antarcticus</name>
    <dbReference type="NCBI Taxonomy" id="253703"/>
    <lineage>
        <taxon>Bacteria</taxon>
        <taxon>Bacillati</taxon>
        <taxon>Bacillota</taxon>
        <taxon>Bacilli</taxon>
        <taxon>Bacillales</taxon>
        <taxon>Paenibacillaceae</taxon>
        <taxon>Paenibacillus</taxon>
    </lineage>
</organism>
<dbReference type="AlphaFoldDB" id="A0A168KAU3"/>
<reference evidence="1 2" key="1">
    <citation type="submission" date="2016-03" db="EMBL/GenBank/DDBJ databases">
        <title>Draft genome sequence of Paenibacillus antarcticus CECT 5836.</title>
        <authorList>
            <person name="Shin S.-K."/>
            <person name="Yi H."/>
        </authorList>
    </citation>
    <scope>NUCLEOTIDE SEQUENCE [LARGE SCALE GENOMIC DNA]</scope>
    <source>
        <strain evidence="1 2">CECT 5836</strain>
    </source>
</reference>
<evidence type="ECO:0000313" key="2">
    <source>
        <dbReference type="Proteomes" id="UP000077355"/>
    </source>
</evidence>
<sequence length="694" mass="79970">MDYKMIDGTGCISINMSSAHFGISAATLKRNMKAMRISIIKYQNVAYMSKVDFEEADRLDKSMIGLKDVIAECISENDDITVDFTSEESQAKYSELHSFFTGLNYFGIKVRHRLISKTYSPIVFYINKDDKEQFKSNIVLKLKLYNKTKDEKLRITLEDDFFCSNHKTKTALIKLAKNISANMENGINELANFLRLTCKKEISQFNDDEITTYMEFAADNITKNANILFSKLIFNISQTETCSFSIINQFDGHVGAVKRDNSAYDDAVYLKLAYIVFNEEYWKEKDMLIKASDSKPVATTWLYHAMHYVCAWRSADIVNNIPHITLNVEPEEIIRMVKDHDYNETTWFPYVNELVVRVGFENQKPRKTKRYQNSPNLKMYIPEGLKSTIGMLLALCEAHSILEGKGNQICRHPNNVKYAVALFGIEYNSLFAGRLISNRKANKAYMERIMESGDKNNNNGYLLASYARSHKGGLRSLPEVTSKYLKAKMDGYSVDDITRILFERGVCSFVPYLLCSALYNNEFEKKHIDKQTETIKELGMIPHEIELLLQTDEKVEFKAKQTISEIIMYINDENATEIVENALKEIADGKCVGKNEDVYCIRKAFGEECNMPNREHCIGCGSEMYLKTFLSDLHNEIKVDRMKFGNAKTKAERLKWKAILENKLYPAAYEILASMKYIYKQDITEYQRLFLGED</sequence>
<dbReference type="RefSeq" id="WP_068652443.1">
    <property type="nucleotide sequence ID" value="NZ_CP043611.1"/>
</dbReference>
<comment type="caution">
    <text evidence="1">The sequence shown here is derived from an EMBL/GenBank/DDBJ whole genome shotgun (WGS) entry which is preliminary data.</text>
</comment>
<evidence type="ECO:0000313" key="1">
    <source>
        <dbReference type="EMBL" id="OAB41782.1"/>
    </source>
</evidence>
<dbReference type="OrthoDB" id="2038964at2"/>
<protein>
    <submittedName>
        <fullName evidence="1">Uncharacterized protein</fullName>
    </submittedName>
</protein>
<proteinExistence type="predicted"/>
<dbReference type="Proteomes" id="UP000077355">
    <property type="component" value="Unassembled WGS sequence"/>
</dbReference>
<accession>A0A168KAU3</accession>
<dbReference type="EMBL" id="LVJI01000044">
    <property type="protein sequence ID" value="OAB41782.1"/>
    <property type="molecule type" value="Genomic_DNA"/>
</dbReference>
<name>A0A168KAU3_9BACL</name>
<keyword evidence="2" id="KW-1185">Reference proteome</keyword>
<gene>
    <name evidence="1" type="ORF">PBAT_20570</name>
</gene>